<evidence type="ECO:0000313" key="2">
    <source>
        <dbReference type="Proteomes" id="UP001597373"/>
    </source>
</evidence>
<dbReference type="EMBL" id="JBHUIR010000017">
    <property type="protein sequence ID" value="MFD2258938.1"/>
    <property type="molecule type" value="Genomic_DNA"/>
</dbReference>
<evidence type="ECO:0000313" key="1">
    <source>
        <dbReference type="EMBL" id="MFD2258938.1"/>
    </source>
</evidence>
<proteinExistence type="predicted"/>
<gene>
    <name evidence="1" type="ORF">ACFSMZ_04075</name>
</gene>
<keyword evidence="2" id="KW-1185">Reference proteome</keyword>
<organism evidence="1 2">
    <name type="scientific">Chelativorans composti</name>
    <dbReference type="NCBI Taxonomy" id="768533"/>
    <lineage>
        <taxon>Bacteria</taxon>
        <taxon>Pseudomonadati</taxon>
        <taxon>Pseudomonadota</taxon>
        <taxon>Alphaproteobacteria</taxon>
        <taxon>Hyphomicrobiales</taxon>
        <taxon>Phyllobacteriaceae</taxon>
        <taxon>Chelativorans</taxon>
    </lineage>
</organism>
<name>A0ABW5DCZ7_9HYPH</name>
<comment type="caution">
    <text evidence="1">The sequence shown here is derived from an EMBL/GenBank/DDBJ whole genome shotgun (WGS) entry which is preliminary data.</text>
</comment>
<reference evidence="2" key="1">
    <citation type="journal article" date="2019" name="Int. J. Syst. Evol. Microbiol.">
        <title>The Global Catalogue of Microorganisms (GCM) 10K type strain sequencing project: providing services to taxonomists for standard genome sequencing and annotation.</title>
        <authorList>
            <consortium name="The Broad Institute Genomics Platform"/>
            <consortium name="The Broad Institute Genome Sequencing Center for Infectious Disease"/>
            <person name="Wu L."/>
            <person name="Ma J."/>
        </authorList>
    </citation>
    <scope>NUCLEOTIDE SEQUENCE [LARGE SCALE GENOMIC DNA]</scope>
    <source>
        <strain evidence="2">KCTC 23707</strain>
    </source>
</reference>
<dbReference type="Proteomes" id="UP001597373">
    <property type="component" value="Unassembled WGS sequence"/>
</dbReference>
<protein>
    <submittedName>
        <fullName evidence="1">Uncharacterized protein</fullName>
    </submittedName>
</protein>
<accession>A0ABW5DCZ7</accession>
<sequence>MIGFPDRSIPMAECVQRRELDRSADRRAREEALDRWMYDRPYRHWRYHP</sequence>